<protein>
    <submittedName>
        <fullName evidence="1">Uncharacterized protein</fullName>
    </submittedName>
</protein>
<dbReference type="EMBL" id="LXQA010297684">
    <property type="protein sequence ID" value="MCI41898.1"/>
    <property type="molecule type" value="Genomic_DNA"/>
</dbReference>
<dbReference type="AlphaFoldDB" id="A0A392RZ41"/>
<comment type="caution">
    <text evidence="1">The sequence shown here is derived from an EMBL/GenBank/DDBJ whole genome shotgun (WGS) entry which is preliminary data.</text>
</comment>
<name>A0A392RZ41_9FABA</name>
<dbReference type="Proteomes" id="UP000265520">
    <property type="component" value="Unassembled WGS sequence"/>
</dbReference>
<accession>A0A392RZ41</accession>
<evidence type="ECO:0000313" key="2">
    <source>
        <dbReference type="Proteomes" id="UP000265520"/>
    </source>
</evidence>
<feature type="non-terminal residue" evidence="1">
    <location>
        <position position="33"/>
    </location>
</feature>
<proteinExistence type="predicted"/>
<keyword evidence="2" id="KW-1185">Reference proteome</keyword>
<sequence>MDEDVDGELADIENQGFKLRTASPDAAAILRMR</sequence>
<organism evidence="1 2">
    <name type="scientific">Trifolium medium</name>
    <dbReference type="NCBI Taxonomy" id="97028"/>
    <lineage>
        <taxon>Eukaryota</taxon>
        <taxon>Viridiplantae</taxon>
        <taxon>Streptophyta</taxon>
        <taxon>Embryophyta</taxon>
        <taxon>Tracheophyta</taxon>
        <taxon>Spermatophyta</taxon>
        <taxon>Magnoliopsida</taxon>
        <taxon>eudicotyledons</taxon>
        <taxon>Gunneridae</taxon>
        <taxon>Pentapetalae</taxon>
        <taxon>rosids</taxon>
        <taxon>fabids</taxon>
        <taxon>Fabales</taxon>
        <taxon>Fabaceae</taxon>
        <taxon>Papilionoideae</taxon>
        <taxon>50 kb inversion clade</taxon>
        <taxon>NPAAA clade</taxon>
        <taxon>Hologalegina</taxon>
        <taxon>IRL clade</taxon>
        <taxon>Trifolieae</taxon>
        <taxon>Trifolium</taxon>
    </lineage>
</organism>
<evidence type="ECO:0000313" key="1">
    <source>
        <dbReference type="EMBL" id="MCI41898.1"/>
    </source>
</evidence>
<reference evidence="1 2" key="1">
    <citation type="journal article" date="2018" name="Front. Plant Sci.">
        <title>Red Clover (Trifolium pratense) and Zigzag Clover (T. medium) - A Picture of Genomic Similarities and Differences.</title>
        <authorList>
            <person name="Dluhosova J."/>
            <person name="Istvanek J."/>
            <person name="Nedelnik J."/>
            <person name="Repkova J."/>
        </authorList>
    </citation>
    <scope>NUCLEOTIDE SEQUENCE [LARGE SCALE GENOMIC DNA]</scope>
    <source>
        <strain evidence="2">cv. 10/8</strain>
        <tissue evidence="1">Leaf</tissue>
    </source>
</reference>